<organism evidence="2 3">
    <name type="scientific">Trichoderma arundinaceum</name>
    <dbReference type="NCBI Taxonomy" id="490622"/>
    <lineage>
        <taxon>Eukaryota</taxon>
        <taxon>Fungi</taxon>
        <taxon>Dikarya</taxon>
        <taxon>Ascomycota</taxon>
        <taxon>Pezizomycotina</taxon>
        <taxon>Sordariomycetes</taxon>
        <taxon>Hypocreomycetidae</taxon>
        <taxon>Hypocreales</taxon>
        <taxon>Hypocreaceae</taxon>
        <taxon>Trichoderma</taxon>
    </lineage>
</organism>
<proteinExistence type="predicted"/>
<dbReference type="EMBL" id="PXOA01000258">
    <property type="protein sequence ID" value="RFU77687.1"/>
    <property type="molecule type" value="Genomic_DNA"/>
</dbReference>
<dbReference type="Proteomes" id="UP000266272">
    <property type="component" value="Unassembled WGS sequence"/>
</dbReference>
<comment type="caution">
    <text evidence="2">The sequence shown here is derived from an EMBL/GenBank/DDBJ whole genome shotgun (WGS) entry which is preliminary data.</text>
</comment>
<protein>
    <submittedName>
        <fullName evidence="2">Uncharacterized protein</fullName>
    </submittedName>
</protein>
<dbReference type="AlphaFoldDB" id="A0A395NPB8"/>
<reference evidence="2 3" key="1">
    <citation type="journal article" date="2018" name="PLoS Pathog.">
        <title>Evolution of structural diversity of trichothecenes, a family of toxins produced by plant pathogenic and entomopathogenic fungi.</title>
        <authorList>
            <person name="Proctor R.H."/>
            <person name="McCormick S.P."/>
            <person name="Kim H.S."/>
            <person name="Cardoza R.E."/>
            <person name="Stanley A.M."/>
            <person name="Lindo L."/>
            <person name="Kelly A."/>
            <person name="Brown D.W."/>
            <person name="Lee T."/>
            <person name="Vaughan M.M."/>
            <person name="Alexander N.J."/>
            <person name="Busman M."/>
            <person name="Gutierrez S."/>
        </authorList>
    </citation>
    <scope>NUCLEOTIDE SEQUENCE [LARGE SCALE GENOMIC DNA]</scope>
    <source>
        <strain evidence="2 3">IBT 40837</strain>
    </source>
</reference>
<accession>A0A395NPB8</accession>
<gene>
    <name evidence="2" type="ORF">TARUN_4546</name>
</gene>
<keyword evidence="3" id="KW-1185">Reference proteome</keyword>
<sequence>MSAASSNDVSAQTGLIGLINSSNQIITSLARMNELSTTKRCIKPSTFAHLEQFQLLGQQLYNNLRRAELGRIPQSERIVLINVDALLVVLTEAILVVSELGHKVSNILNLSHGLGSSPADMVNRYAGAIREDVSKVVDCKQSIRKFVTILNAEDIYDAYGCHLGMDEVATRILEGNVWLRQKINEMSPDRTVSGAGASNHDISQPESPLPGLTLKDVGRASLVPLPLVRSELRFGKEFYSIEYAGYFDENY</sequence>
<evidence type="ECO:0000313" key="2">
    <source>
        <dbReference type="EMBL" id="RFU77687.1"/>
    </source>
</evidence>
<feature type="region of interest" description="Disordered" evidence="1">
    <location>
        <begin position="189"/>
        <end position="209"/>
    </location>
</feature>
<evidence type="ECO:0000313" key="3">
    <source>
        <dbReference type="Proteomes" id="UP000266272"/>
    </source>
</evidence>
<name>A0A395NPB8_TRIAR</name>
<evidence type="ECO:0000256" key="1">
    <source>
        <dbReference type="SAM" id="MobiDB-lite"/>
    </source>
</evidence>
<dbReference type="STRING" id="490622.A0A395NPB8"/>